<organism evidence="3 4">
    <name type="scientific">Ambispora leptoticha</name>
    <dbReference type="NCBI Taxonomy" id="144679"/>
    <lineage>
        <taxon>Eukaryota</taxon>
        <taxon>Fungi</taxon>
        <taxon>Fungi incertae sedis</taxon>
        <taxon>Mucoromycota</taxon>
        <taxon>Glomeromycotina</taxon>
        <taxon>Glomeromycetes</taxon>
        <taxon>Archaeosporales</taxon>
        <taxon>Ambisporaceae</taxon>
        <taxon>Ambispora</taxon>
    </lineage>
</organism>
<accession>A0A9N8ZQJ4</accession>
<gene>
    <name evidence="3" type="ORF">ALEPTO_LOCUS3623</name>
</gene>
<dbReference type="SUPFAM" id="SSF54695">
    <property type="entry name" value="POZ domain"/>
    <property type="match status" value="1"/>
</dbReference>
<feature type="domain" description="BTB" evidence="2">
    <location>
        <begin position="283"/>
        <end position="351"/>
    </location>
</feature>
<dbReference type="OrthoDB" id="6359816at2759"/>
<dbReference type="InterPro" id="IPR011333">
    <property type="entry name" value="SKP1/BTB/POZ_sf"/>
</dbReference>
<evidence type="ECO:0000259" key="2">
    <source>
        <dbReference type="PROSITE" id="PS50097"/>
    </source>
</evidence>
<dbReference type="SMART" id="SM00225">
    <property type="entry name" value="BTB"/>
    <property type="match status" value="1"/>
</dbReference>
<sequence>MEQNTQEHQPGSINDKKYFEVHKQWNDSSDLDFDSQQQIICHNLTEVYETPLFDNNNTSISTTSKTEFPLSSQRQNPQESTSSFSYSSSSSPDWDLESICSTASSHSTIKEDDNNNQEYYYQNDALSQNSYTTITSDSTITTPTQSSQFQPQKSRYIFFAGQIIAPGFTFFSRVTQKSNNDTNSISQKRNCKSISKRKSVYPVRSPDKVEDGTGVYATCCVYEIFQNEPLKLLDRVKKPTLPLSIAKRLKSRSGMKKKLTIKMSRGVSLIDDLKSILNNQQFSDIRIKCSDNQILYGSRIHLAARSEVFNRMLNNGMSETDAAEISFQEISSTTMKIVLEFLYTGDIDKNTLNFKNVIDVLCAANFLLLSTMETRVSELILSMLCEENDDTKAICLYSSIVTKYGTEKLDKGNSLIKTVYERVIKIPFDSIPYNTISFDVLKSLLSQSIEQGENFVTPEYQVFRYVVLWGANNISSKAFGIFSKLLPKCIEEFCTEVNPDAYNHSVEISISDLRNQLLDEIGQLLPYINLKLISIKILGFIIDPLKIFAMDQLMEAYRFHAISSSNLSSSQRTYEKYQIYVPQRVKDLKWRKEAVCYAISEDGSVVESKNEVNGVLIRTEQCLTKKDIYEWKILIEKMFKKEKILVGLHKEPSTRFIDLFVSNGPICSISSESFKEGDVVTVHVDMISKTCAFSINSERSGVSFHGLPDKVYPFLKMVGKGKVCTLYN</sequence>
<dbReference type="EMBL" id="CAJVPS010000698">
    <property type="protein sequence ID" value="CAG8503852.1"/>
    <property type="molecule type" value="Genomic_DNA"/>
</dbReference>
<dbReference type="Gene3D" id="2.60.120.920">
    <property type="match status" value="1"/>
</dbReference>
<dbReference type="PANTHER" id="PTHR24410:SF23">
    <property type="entry name" value="BTB DOMAIN-CONTAINING PROTEIN-RELATED"/>
    <property type="match status" value="1"/>
</dbReference>
<dbReference type="Gene3D" id="3.30.710.10">
    <property type="entry name" value="Potassium Channel Kv1.1, Chain A"/>
    <property type="match status" value="1"/>
</dbReference>
<dbReference type="PANTHER" id="PTHR24410">
    <property type="entry name" value="HL07962P-RELATED"/>
    <property type="match status" value="1"/>
</dbReference>
<dbReference type="InterPro" id="IPR051481">
    <property type="entry name" value="BTB-POZ/Galectin-3-binding"/>
</dbReference>
<name>A0A9N8ZQJ4_9GLOM</name>
<reference evidence="3" key="1">
    <citation type="submission" date="2021-06" db="EMBL/GenBank/DDBJ databases">
        <authorList>
            <person name="Kallberg Y."/>
            <person name="Tangrot J."/>
            <person name="Rosling A."/>
        </authorList>
    </citation>
    <scope>NUCLEOTIDE SEQUENCE</scope>
    <source>
        <strain evidence="3">FL130A</strain>
    </source>
</reference>
<protein>
    <submittedName>
        <fullName evidence="3">14086_t:CDS:1</fullName>
    </submittedName>
</protein>
<feature type="compositionally biased region" description="Polar residues" evidence="1">
    <location>
        <begin position="65"/>
        <end position="79"/>
    </location>
</feature>
<comment type="caution">
    <text evidence="3">The sequence shown here is derived from an EMBL/GenBank/DDBJ whole genome shotgun (WGS) entry which is preliminary data.</text>
</comment>
<dbReference type="CDD" id="cd18186">
    <property type="entry name" value="BTB_POZ_ZBTB_KLHL-like"/>
    <property type="match status" value="1"/>
</dbReference>
<dbReference type="AlphaFoldDB" id="A0A9N8ZQJ4"/>
<dbReference type="SUPFAM" id="SSF49899">
    <property type="entry name" value="Concanavalin A-like lectins/glucanases"/>
    <property type="match status" value="1"/>
</dbReference>
<evidence type="ECO:0000313" key="4">
    <source>
        <dbReference type="Proteomes" id="UP000789508"/>
    </source>
</evidence>
<evidence type="ECO:0000256" key="1">
    <source>
        <dbReference type="SAM" id="MobiDB-lite"/>
    </source>
</evidence>
<keyword evidence="4" id="KW-1185">Reference proteome</keyword>
<dbReference type="Pfam" id="PF00651">
    <property type="entry name" value="BTB"/>
    <property type="match status" value="1"/>
</dbReference>
<dbReference type="InterPro" id="IPR043136">
    <property type="entry name" value="B30.2/SPRY_sf"/>
</dbReference>
<evidence type="ECO:0000313" key="3">
    <source>
        <dbReference type="EMBL" id="CAG8503852.1"/>
    </source>
</evidence>
<feature type="region of interest" description="Disordered" evidence="1">
    <location>
        <begin position="58"/>
        <end position="92"/>
    </location>
</feature>
<feature type="compositionally biased region" description="Low complexity" evidence="1">
    <location>
        <begin position="80"/>
        <end position="91"/>
    </location>
</feature>
<dbReference type="PROSITE" id="PS50097">
    <property type="entry name" value="BTB"/>
    <property type="match status" value="1"/>
</dbReference>
<dbReference type="InterPro" id="IPR000210">
    <property type="entry name" value="BTB/POZ_dom"/>
</dbReference>
<dbReference type="Proteomes" id="UP000789508">
    <property type="component" value="Unassembled WGS sequence"/>
</dbReference>
<dbReference type="InterPro" id="IPR013320">
    <property type="entry name" value="ConA-like_dom_sf"/>
</dbReference>
<proteinExistence type="predicted"/>